<keyword evidence="3" id="KW-1185">Reference proteome</keyword>
<feature type="compositionally biased region" description="Polar residues" evidence="1">
    <location>
        <begin position="53"/>
        <end position="62"/>
    </location>
</feature>
<feature type="region of interest" description="Disordered" evidence="1">
    <location>
        <begin position="34"/>
        <end position="68"/>
    </location>
</feature>
<evidence type="ECO:0000313" key="3">
    <source>
        <dbReference type="Proteomes" id="UP000076842"/>
    </source>
</evidence>
<proteinExistence type="predicted"/>
<sequence>MNAGWATRWPDACRRNHVFRVRRRGATVSCLNSLEQSTMASEQETQRRANDNPEGSASNQAEEPNATIRPDEQLALAVNAMTRQFQDAMLADLQEDRGENGVRGSEREQRSRPRRVDALLQGLFEFIDAMSRGEQQGSPQYQDVDEKEGKGKGRVVQNISVATKGPGGARKTNQP</sequence>
<protein>
    <submittedName>
        <fullName evidence="2">Uncharacterized protein</fullName>
    </submittedName>
</protein>
<feature type="region of interest" description="Disordered" evidence="1">
    <location>
        <begin position="131"/>
        <end position="175"/>
    </location>
</feature>
<feature type="compositionally biased region" description="Polar residues" evidence="1">
    <location>
        <begin position="34"/>
        <end position="43"/>
    </location>
</feature>
<feature type="region of interest" description="Disordered" evidence="1">
    <location>
        <begin position="94"/>
        <end position="114"/>
    </location>
</feature>
<accession>A0A165K1M6</accession>
<dbReference type="Proteomes" id="UP000076842">
    <property type="component" value="Unassembled WGS sequence"/>
</dbReference>
<evidence type="ECO:0000313" key="2">
    <source>
        <dbReference type="EMBL" id="KZT62549.1"/>
    </source>
</evidence>
<reference evidence="2 3" key="1">
    <citation type="journal article" date="2016" name="Mol. Biol. Evol.">
        <title>Comparative Genomics of Early-Diverging Mushroom-Forming Fungi Provides Insights into the Origins of Lignocellulose Decay Capabilities.</title>
        <authorList>
            <person name="Nagy L.G."/>
            <person name="Riley R."/>
            <person name="Tritt A."/>
            <person name="Adam C."/>
            <person name="Daum C."/>
            <person name="Floudas D."/>
            <person name="Sun H."/>
            <person name="Yadav J.S."/>
            <person name="Pangilinan J."/>
            <person name="Larsson K.H."/>
            <person name="Matsuura K."/>
            <person name="Barry K."/>
            <person name="Labutti K."/>
            <person name="Kuo R."/>
            <person name="Ohm R.A."/>
            <person name="Bhattacharya S.S."/>
            <person name="Shirouzu T."/>
            <person name="Yoshinaga Y."/>
            <person name="Martin F.M."/>
            <person name="Grigoriev I.V."/>
            <person name="Hibbett D.S."/>
        </authorList>
    </citation>
    <scope>NUCLEOTIDE SEQUENCE [LARGE SCALE GENOMIC DNA]</scope>
    <source>
        <strain evidence="2 3">HHB12733</strain>
    </source>
</reference>
<name>A0A165K1M6_9BASI</name>
<gene>
    <name evidence="2" type="ORF">CALCODRAFT_537527</name>
</gene>
<dbReference type="InParanoid" id="A0A165K1M6"/>
<evidence type="ECO:0000256" key="1">
    <source>
        <dbReference type="SAM" id="MobiDB-lite"/>
    </source>
</evidence>
<dbReference type="EMBL" id="KV423916">
    <property type="protein sequence ID" value="KZT62549.1"/>
    <property type="molecule type" value="Genomic_DNA"/>
</dbReference>
<dbReference type="AlphaFoldDB" id="A0A165K1M6"/>
<organism evidence="2 3">
    <name type="scientific">Calocera cornea HHB12733</name>
    <dbReference type="NCBI Taxonomy" id="1353952"/>
    <lineage>
        <taxon>Eukaryota</taxon>
        <taxon>Fungi</taxon>
        <taxon>Dikarya</taxon>
        <taxon>Basidiomycota</taxon>
        <taxon>Agaricomycotina</taxon>
        <taxon>Dacrymycetes</taxon>
        <taxon>Dacrymycetales</taxon>
        <taxon>Dacrymycetaceae</taxon>
        <taxon>Calocera</taxon>
    </lineage>
</organism>